<keyword evidence="6" id="KW-0443">Lipid metabolism</keyword>
<dbReference type="OrthoDB" id="269822at2759"/>
<feature type="binding site" evidence="11">
    <location>
        <position position="407"/>
    </location>
    <ligand>
        <name>Ca(2+)</name>
        <dbReference type="ChEBI" id="CHEBI:29108"/>
        <label>3</label>
        <note>catalytic</note>
    </ligand>
</feature>
<keyword evidence="7" id="KW-0807">Transducer</keyword>
<feature type="active site" evidence="9">
    <location>
        <position position="373"/>
    </location>
</feature>
<comment type="catalytic activity">
    <reaction evidence="8">
        <text>a 1,2-diacyl-sn-glycero-3-phospho-(1D-myo-inositol-4,5-bisphosphate) + H2O = 1D-myo-inositol 1,4,5-trisphosphate + a 1,2-diacyl-sn-glycerol + H(+)</text>
        <dbReference type="Rhea" id="RHEA:33179"/>
        <dbReference type="ChEBI" id="CHEBI:15377"/>
        <dbReference type="ChEBI" id="CHEBI:15378"/>
        <dbReference type="ChEBI" id="CHEBI:17815"/>
        <dbReference type="ChEBI" id="CHEBI:58456"/>
        <dbReference type="ChEBI" id="CHEBI:203600"/>
        <dbReference type="EC" id="3.1.4.11"/>
    </reaction>
    <physiologicalReaction direction="left-to-right" evidence="8">
        <dbReference type="Rhea" id="RHEA:33180"/>
    </physiologicalReaction>
</comment>
<evidence type="ECO:0000256" key="5">
    <source>
        <dbReference type="ARBA" id="ARBA00022963"/>
    </source>
</evidence>
<dbReference type="PANTHER" id="PTHR10336">
    <property type="entry name" value="PHOSPHOINOSITIDE-SPECIFIC PHOSPHOLIPASE C FAMILY PROTEIN"/>
    <property type="match status" value="1"/>
</dbReference>
<dbReference type="SUPFAM" id="SSF50729">
    <property type="entry name" value="PH domain-like"/>
    <property type="match status" value="1"/>
</dbReference>
<dbReference type="InterPro" id="IPR002048">
    <property type="entry name" value="EF_hand_dom"/>
</dbReference>
<dbReference type="Gene3D" id="2.30.29.30">
    <property type="entry name" value="Pleckstrin-homology domain (PH domain)/Phosphotyrosine-binding domain (PTB)"/>
    <property type="match status" value="1"/>
</dbReference>
<feature type="binding site" evidence="11">
    <location>
        <position position="360"/>
    </location>
    <ligand>
        <name>Ca(2+)</name>
        <dbReference type="ChEBI" id="CHEBI:29108"/>
        <label>3</label>
        <note>catalytic</note>
    </ligand>
</feature>
<dbReference type="GO" id="GO:0005509">
    <property type="term" value="F:calcium ion binding"/>
    <property type="evidence" value="ECO:0007669"/>
    <property type="project" value="InterPro"/>
</dbReference>
<dbReference type="CDD" id="cd00275">
    <property type="entry name" value="C2_PLC_like"/>
    <property type="match status" value="1"/>
</dbReference>
<feature type="binding site" evidence="10">
    <location>
        <begin position="31"/>
        <end position="58"/>
    </location>
    <ligand>
        <name>substrate</name>
    </ligand>
</feature>
<dbReference type="PANTHER" id="PTHR10336:SF209">
    <property type="entry name" value="PHOSPHOINOSITIDE PHOSPHOLIPASE C"/>
    <property type="match status" value="1"/>
</dbReference>
<sequence>MSEKQLSRSVTTKKRVDESLAHMRKGTKLTKVRKSRQYERRFSIDSDNVALRYDDSKKIVWLRRLLRKGDDMSKVYIGDIREVREGFSTDNLGKVAENLGLKEDQCFSIIVGSQHKSLDLVENSKQGRDDWVHGLRYLIRKHKDLALHKQQDLWLRKMFEFADKDQSGALELGEIVRLLKHLNIDVTTEEAKTVFMKADTNKHNTNEKGEATLDMEEFVNFHKIITKRPEVEQVFKLYTIDNDYLDPEEMYEFFKVEQERDDITIEECKDYIQRYEACPDAKEQSKLSLDGFRTMLNSQTHALFNSQHTVVYQDMTQPLNHYFIDSSHNTYLLEDQIVGPSSVEAYVRALQKGCRCVELDCWDGPDNEPVIYHGYTLTSKILFKDVISAIDIYAFKASHFPVILSIENHCSVDQQKVMARHMIEIFGDKLFRTPLEDDTAELPSPFALKGKILIKAKKLPPQASEDDDMSEEDEAAEMEDERVKQEKVKAGNKNHKVKIARELSDLVICHQSVHFKSFEHTKENYTPAQMSSFSENKAFDLVDNEPSAYVRHNTFQISRIYPSGLRTDSSNYDPVPMWNTGCSIVALNYQTPDDSMQINMGKFRDNGGCGYILKPDFLLTAKLPSGISFNPNGPFPDEWKRKIQITVISGYMLPKPKGAGKNEIIDPYVKIEIEGVPMDKQNAKTAIVDNNGFLPMWNESFNFNVNCPDLALIRFLVKDNQVMSKNDLIGQTCIPFNSIQPGYRYINLMTETGDLINERSFTAATLFVRIKLRTGNWRRLSVKRRISLRKQYNKPPVDDTKLSVRTVVKKKIKELSPIKRRPHTNEHFTFDLGDDEQPKGHEPYEIRSKNISLIVTS</sequence>
<dbReference type="InterPro" id="IPR035892">
    <property type="entry name" value="C2_domain_sf"/>
</dbReference>
<feature type="compositionally biased region" description="Acidic residues" evidence="12">
    <location>
        <begin position="464"/>
        <end position="480"/>
    </location>
</feature>
<feature type="binding site" evidence="10">
    <location>
        <position position="457"/>
    </location>
    <ligand>
        <name>substrate</name>
    </ligand>
</feature>
<dbReference type="InterPro" id="IPR001192">
    <property type="entry name" value="PI-PLC_fam"/>
</dbReference>
<evidence type="ECO:0000256" key="2">
    <source>
        <dbReference type="ARBA" id="ARBA00012368"/>
    </source>
</evidence>
<dbReference type="Pfam" id="PF09279">
    <property type="entry name" value="EF-hand_like"/>
    <property type="match status" value="1"/>
</dbReference>
<keyword evidence="5" id="KW-0442">Lipid degradation</keyword>
<dbReference type="SUPFAM" id="SSF49562">
    <property type="entry name" value="C2 domain (Calcium/lipid-binding domain, CaLB)"/>
    <property type="match status" value="1"/>
</dbReference>
<dbReference type="EMBL" id="CAIIXF020000009">
    <property type="protein sequence ID" value="CAH1795146.1"/>
    <property type="molecule type" value="Genomic_DNA"/>
</dbReference>
<evidence type="ECO:0000256" key="4">
    <source>
        <dbReference type="ARBA" id="ARBA00022837"/>
    </source>
</evidence>
<evidence type="ECO:0000256" key="12">
    <source>
        <dbReference type="SAM" id="MobiDB-lite"/>
    </source>
</evidence>
<protein>
    <recommendedName>
        <fullName evidence="2">Phosphoinositide phospholipase C</fullName>
        <ecNumber evidence="2">3.1.4.11</ecNumber>
    </recommendedName>
</protein>
<feature type="binding site" evidence="11">
    <location>
        <position position="329"/>
    </location>
    <ligand>
        <name>Ca(2+)</name>
        <dbReference type="ChEBI" id="CHEBI:29108"/>
        <label>3</label>
        <note>catalytic</note>
    </ligand>
</feature>
<dbReference type="InterPro" id="IPR001849">
    <property type="entry name" value="PH_domain"/>
</dbReference>
<feature type="binding site" evidence="11">
    <location>
        <position position="666"/>
    </location>
    <ligand>
        <name>Ca(2+)</name>
        <dbReference type="ChEBI" id="CHEBI:29108"/>
        <label>4</label>
    </ligand>
</feature>
<evidence type="ECO:0000256" key="8">
    <source>
        <dbReference type="ARBA" id="ARBA00023674"/>
    </source>
</evidence>
<dbReference type="PRINTS" id="PR00390">
    <property type="entry name" value="PHPHLIPASEC"/>
</dbReference>
<dbReference type="InterPro" id="IPR001711">
    <property type="entry name" value="PLipase_C_Pinositol-sp_Y"/>
</dbReference>
<dbReference type="InterPro" id="IPR000909">
    <property type="entry name" value="PLipase_C_PInositol-sp_X_dom"/>
</dbReference>
<feature type="active site" evidence="9">
    <location>
        <position position="328"/>
    </location>
</feature>
<dbReference type="Pfam" id="PF00388">
    <property type="entry name" value="PI-PLC-X"/>
    <property type="match status" value="1"/>
</dbReference>
<dbReference type="InterPro" id="IPR017946">
    <property type="entry name" value="PLC-like_Pdiesterase_TIM-brl"/>
</dbReference>
<organism evidence="13 14">
    <name type="scientific">Owenia fusiformis</name>
    <name type="common">Polychaete worm</name>
    <dbReference type="NCBI Taxonomy" id="6347"/>
    <lineage>
        <taxon>Eukaryota</taxon>
        <taxon>Metazoa</taxon>
        <taxon>Spiralia</taxon>
        <taxon>Lophotrochozoa</taxon>
        <taxon>Annelida</taxon>
        <taxon>Polychaeta</taxon>
        <taxon>Sedentaria</taxon>
        <taxon>Canalipalpata</taxon>
        <taxon>Sabellida</taxon>
        <taxon>Oweniida</taxon>
        <taxon>Oweniidae</taxon>
        <taxon>Owenia</taxon>
    </lineage>
</organism>
<feature type="region of interest" description="Disordered" evidence="12">
    <location>
        <begin position="460"/>
        <end position="489"/>
    </location>
</feature>
<dbReference type="InterPro" id="IPR011992">
    <property type="entry name" value="EF-hand-dom_pair"/>
</dbReference>
<evidence type="ECO:0000256" key="11">
    <source>
        <dbReference type="PIRSR" id="PIRSR628391-3"/>
    </source>
</evidence>
<evidence type="ECO:0000256" key="1">
    <source>
        <dbReference type="ARBA" id="ARBA00004496"/>
    </source>
</evidence>
<dbReference type="SUPFAM" id="SSF47473">
    <property type="entry name" value="EF-hand"/>
    <property type="match status" value="1"/>
</dbReference>
<evidence type="ECO:0000256" key="3">
    <source>
        <dbReference type="ARBA" id="ARBA00022490"/>
    </source>
</evidence>
<dbReference type="Proteomes" id="UP000749559">
    <property type="component" value="Unassembled WGS sequence"/>
</dbReference>
<dbReference type="PROSITE" id="PS50008">
    <property type="entry name" value="PIPLC_Y_DOMAIN"/>
    <property type="match status" value="1"/>
</dbReference>
<feature type="binding site" evidence="11">
    <location>
        <position position="690"/>
    </location>
    <ligand>
        <name>Ca(2+)</name>
        <dbReference type="ChEBI" id="CHEBI:29108"/>
        <label>4</label>
    </ligand>
</feature>
<comment type="cofactor">
    <cofactor evidence="11">
        <name>Ca(2+)</name>
        <dbReference type="ChEBI" id="CHEBI:29108"/>
    </cofactor>
    <text evidence="11">Binds 3 Ca(2+) ions per subunit. Two of the Ca(2+) ions are bound to the C2 domain.</text>
</comment>
<keyword evidence="11" id="KW-0479">Metal-binding</keyword>
<dbReference type="EC" id="3.1.4.11" evidence="2"/>
<dbReference type="PROSITE" id="PS00018">
    <property type="entry name" value="EF_HAND_1"/>
    <property type="match status" value="1"/>
</dbReference>
<dbReference type="InterPro" id="IPR000008">
    <property type="entry name" value="C2_dom"/>
</dbReference>
<feature type="binding site" evidence="11">
    <location>
        <position position="719"/>
    </location>
    <ligand>
        <name>Ca(2+)</name>
        <dbReference type="ChEBI" id="CHEBI:29108"/>
        <label>5</label>
    </ligand>
</feature>
<dbReference type="GO" id="GO:0035556">
    <property type="term" value="P:intracellular signal transduction"/>
    <property type="evidence" value="ECO:0007669"/>
    <property type="project" value="InterPro"/>
</dbReference>
<dbReference type="SUPFAM" id="SSF51695">
    <property type="entry name" value="PLC-like phosphodiesterases"/>
    <property type="match status" value="1"/>
</dbReference>
<feature type="binding site" evidence="11">
    <location>
        <position position="664"/>
    </location>
    <ligand>
        <name>Ca(2+)</name>
        <dbReference type="ChEBI" id="CHEBI:29108"/>
        <label>4</label>
    </ligand>
</feature>
<dbReference type="SMART" id="SM00239">
    <property type="entry name" value="C2"/>
    <property type="match status" value="1"/>
</dbReference>
<dbReference type="InterPro" id="IPR018247">
    <property type="entry name" value="EF_Hand_1_Ca_BS"/>
</dbReference>
<dbReference type="SMART" id="SM00149">
    <property type="entry name" value="PLCYc"/>
    <property type="match status" value="1"/>
</dbReference>
<evidence type="ECO:0000313" key="13">
    <source>
        <dbReference type="EMBL" id="CAH1795146.1"/>
    </source>
</evidence>
<dbReference type="AlphaFoldDB" id="A0A8J1XYP6"/>
<dbReference type="PROSITE" id="PS50222">
    <property type="entry name" value="EF_HAND_2"/>
    <property type="match status" value="1"/>
</dbReference>
<evidence type="ECO:0000313" key="14">
    <source>
        <dbReference type="Proteomes" id="UP000749559"/>
    </source>
</evidence>
<comment type="caution">
    <text evidence="13">The sequence shown here is derived from an EMBL/GenBank/DDBJ whole genome shotgun (WGS) entry which is preliminary data.</text>
</comment>
<dbReference type="GO" id="GO:0005886">
    <property type="term" value="C:plasma membrane"/>
    <property type="evidence" value="ECO:0007669"/>
    <property type="project" value="TreeGrafter"/>
</dbReference>
<comment type="subcellular location">
    <subcellularLocation>
        <location evidence="1">Cytoplasm</location>
    </subcellularLocation>
</comment>
<dbReference type="Pfam" id="PF00387">
    <property type="entry name" value="PI-PLC-Y"/>
    <property type="match status" value="1"/>
</dbReference>
<dbReference type="PROSITE" id="PS50007">
    <property type="entry name" value="PIPLC_X_DOMAIN"/>
    <property type="match status" value="1"/>
</dbReference>
<feature type="binding site" evidence="10">
    <location>
        <position position="532"/>
    </location>
    <ligand>
        <name>substrate</name>
    </ligand>
</feature>
<dbReference type="GO" id="GO:0004435">
    <property type="term" value="F:phosphatidylinositol-4,5-bisphosphate phospholipase C activity"/>
    <property type="evidence" value="ECO:0007669"/>
    <property type="project" value="UniProtKB-EC"/>
</dbReference>
<dbReference type="CDD" id="cd16202">
    <property type="entry name" value="EFh_PI-PLCdelta"/>
    <property type="match status" value="1"/>
</dbReference>
<dbReference type="CDD" id="cd08593">
    <property type="entry name" value="PI-PLCc_delta"/>
    <property type="match status" value="1"/>
</dbReference>
<dbReference type="GO" id="GO:0016042">
    <property type="term" value="P:lipid catabolic process"/>
    <property type="evidence" value="ECO:0007669"/>
    <property type="project" value="UniProtKB-KW"/>
</dbReference>
<evidence type="ECO:0000256" key="9">
    <source>
        <dbReference type="PIRSR" id="PIRSR628391-1"/>
    </source>
</evidence>
<accession>A0A8J1XYP6</accession>
<feature type="binding site" evidence="10">
    <location>
        <position position="559"/>
    </location>
    <ligand>
        <name>substrate</name>
    </ligand>
</feature>
<evidence type="ECO:0000256" key="6">
    <source>
        <dbReference type="ARBA" id="ARBA00023098"/>
    </source>
</evidence>
<name>A0A8J1XYP6_OWEFU</name>
<reference evidence="13" key="1">
    <citation type="submission" date="2022-03" db="EMBL/GenBank/DDBJ databases">
        <authorList>
            <person name="Martin C."/>
        </authorList>
    </citation>
    <scope>NUCLEOTIDE SEQUENCE</scope>
</reference>
<dbReference type="Gene3D" id="3.20.20.190">
    <property type="entry name" value="Phosphatidylinositol (PI) phosphodiesterase"/>
    <property type="match status" value="1"/>
</dbReference>
<dbReference type="InterPro" id="IPR015359">
    <property type="entry name" value="PLC_EF-hand-like"/>
</dbReference>
<dbReference type="Gene3D" id="2.60.40.150">
    <property type="entry name" value="C2 domain"/>
    <property type="match status" value="1"/>
</dbReference>
<keyword evidence="14" id="KW-1185">Reference proteome</keyword>
<dbReference type="InterPro" id="IPR011993">
    <property type="entry name" value="PH-like_dom_sf"/>
</dbReference>
<evidence type="ECO:0000256" key="10">
    <source>
        <dbReference type="PIRSR" id="PIRSR628391-2"/>
    </source>
</evidence>
<feature type="binding site" evidence="11">
    <location>
        <position position="358"/>
    </location>
    <ligand>
        <name>Ca(2+)</name>
        <dbReference type="ChEBI" id="CHEBI:29108"/>
        <label>3</label>
        <note>catalytic</note>
    </ligand>
</feature>
<gene>
    <name evidence="13" type="ORF">OFUS_LOCUS19724</name>
</gene>
<dbReference type="Pfam" id="PF00168">
    <property type="entry name" value="C2"/>
    <property type="match status" value="1"/>
</dbReference>
<feature type="binding site" evidence="10">
    <location>
        <position position="455"/>
    </location>
    <ligand>
        <name>substrate</name>
    </ligand>
</feature>
<dbReference type="PROSITE" id="PS50004">
    <property type="entry name" value="C2"/>
    <property type="match status" value="1"/>
</dbReference>
<dbReference type="GO" id="GO:0005737">
    <property type="term" value="C:cytoplasm"/>
    <property type="evidence" value="ECO:0007669"/>
    <property type="project" value="UniProtKB-SubCell"/>
</dbReference>
<dbReference type="Gene3D" id="1.10.238.10">
    <property type="entry name" value="EF-hand"/>
    <property type="match status" value="2"/>
</dbReference>
<keyword evidence="3" id="KW-0963">Cytoplasm</keyword>
<dbReference type="FunFam" id="3.20.20.190:FF:000001">
    <property type="entry name" value="Phosphoinositide phospholipase C"/>
    <property type="match status" value="1"/>
</dbReference>
<evidence type="ECO:0000256" key="7">
    <source>
        <dbReference type="ARBA" id="ARBA00023224"/>
    </source>
</evidence>
<proteinExistence type="predicted"/>
<keyword evidence="4 11" id="KW-0106">Calcium</keyword>
<dbReference type="Pfam" id="PF16457">
    <property type="entry name" value="PH_12"/>
    <property type="match status" value="1"/>
</dbReference>
<dbReference type="SMART" id="SM00148">
    <property type="entry name" value="PLCXc"/>
    <property type="match status" value="1"/>
</dbReference>
<dbReference type="FunFam" id="1.10.238.10:FF:000005">
    <property type="entry name" value="Phosphoinositide phospholipase C"/>
    <property type="match status" value="1"/>
</dbReference>
<dbReference type="InterPro" id="IPR028391">
    <property type="entry name" value="PLC-delta1_cat"/>
</dbReference>